<dbReference type="InterPro" id="IPR054398">
    <property type="entry name" value="AcrIC5-like_dom"/>
</dbReference>
<organism evidence="3">
    <name type="scientific">Rhodanobacter sp. IGA1.0</name>
    <dbReference type="NCBI Taxonomy" id="3158582"/>
    <lineage>
        <taxon>Bacteria</taxon>
        <taxon>Pseudomonadati</taxon>
        <taxon>Pseudomonadota</taxon>
        <taxon>Gammaproteobacteria</taxon>
        <taxon>Lysobacterales</taxon>
        <taxon>Rhodanobacteraceae</taxon>
        <taxon>Rhodanobacter</taxon>
    </lineage>
</organism>
<accession>A0AAU7QIR0</accession>
<feature type="region of interest" description="Disordered" evidence="1">
    <location>
        <begin position="1"/>
        <end position="56"/>
    </location>
</feature>
<proteinExistence type="predicted"/>
<dbReference type="EMBL" id="CP157948">
    <property type="protein sequence ID" value="XBS89417.1"/>
    <property type="molecule type" value="Genomic_DNA"/>
</dbReference>
<feature type="domain" description="AcrIC5-like" evidence="2">
    <location>
        <begin position="76"/>
        <end position="124"/>
    </location>
</feature>
<feature type="compositionally biased region" description="Basic and acidic residues" evidence="1">
    <location>
        <begin position="1"/>
        <end position="14"/>
    </location>
</feature>
<name>A0AAU7QIR0_9GAMM</name>
<dbReference type="Pfam" id="PF22147">
    <property type="entry name" value="AcrIC5"/>
    <property type="match status" value="1"/>
</dbReference>
<dbReference type="RefSeq" id="WP_040673216.1">
    <property type="nucleotide sequence ID" value="NZ_CP157948.1"/>
</dbReference>
<evidence type="ECO:0000313" key="3">
    <source>
        <dbReference type="EMBL" id="XBS89417.1"/>
    </source>
</evidence>
<dbReference type="AlphaFoldDB" id="A0AAU7QIR0"/>
<gene>
    <name evidence="3" type="ORF">ABNK63_13595</name>
</gene>
<evidence type="ECO:0000259" key="2">
    <source>
        <dbReference type="Pfam" id="PF22147"/>
    </source>
</evidence>
<protein>
    <recommendedName>
        <fullName evidence="2">AcrIC5-like domain-containing protein</fullName>
    </recommendedName>
</protein>
<sequence>MSAHDRKDSAHPDGKGAPAAPETPAMRAQRKARESDNQDEALEETFPASDPVSPFVPAKVPEVEATGATEGRGIIHEGRRHDLAQIRSQMDPDLLERLRGEGYSDQEFFNAYLIAHADKYGERFTVR</sequence>
<reference evidence="3" key="1">
    <citation type="submission" date="2024-06" db="EMBL/GenBank/DDBJ databases">
        <authorList>
            <person name="Sun Y."/>
        </authorList>
    </citation>
    <scope>NUCLEOTIDE SEQUENCE</scope>
    <source>
        <strain evidence="3">IGA1.0</strain>
    </source>
</reference>
<evidence type="ECO:0000256" key="1">
    <source>
        <dbReference type="SAM" id="MobiDB-lite"/>
    </source>
</evidence>